<proteinExistence type="inferred from homology"/>
<evidence type="ECO:0000256" key="1">
    <source>
        <dbReference type="ARBA" id="ARBA00009995"/>
    </source>
</evidence>
<sequence length="209" mass="24208">MERGHKNVVDEQECLSWLNSKKPNLVLNVCFGSGCRFPNEQLMEIAYGLEASGHQFIWVVLGKDDEKEKGREKEREKERGRERFLNHYGWNLVLESVRVGALMITWPLYAKQLYNKKLVTHVLGIGVEVGAKDWNLWLDIGKKMIRSESVEKGVRRLMDDGDGVVEMRQKAKQLREKAKRAVGESWSSYRNLTILIEEIKKLRDHRVGG</sequence>
<dbReference type="EMBL" id="CM018048">
    <property type="protein sequence ID" value="KAA8521997.1"/>
    <property type="molecule type" value="Genomic_DNA"/>
</dbReference>
<dbReference type="Gene3D" id="3.40.50.2000">
    <property type="entry name" value="Glycogen Phosphorylase B"/>
    <property type="match status" value="3"/>
</dbReference>
<dbReference type="GO" id="GO:0035251">
    <property type="term" value="F:UDP-glucosyltransferase activity"/>
    <property type="evidence" value="ECO:0007669"/>
    <property type="project" value="TreeGrafter"/>
</dbReference>
<organism evidence="2 3">
    <name type="scientific">Nyssa sinensis</name>
    <dbReference type="NCBI Taxonomy" id="561372"/>
    <lineage>
        <taxon>Eukaryota</taxon>
        <taxon>Viridiplantae</taxon>
        <taxon>Streptophyta</taxon>
        <taxon>Embryophyta</taxon>
        <taxon>Tracheophyta</taxon>
        <taxon>Spermatophyta</taxon>
        <taxon>Magnoliopsida</taxon>
        <taxon>eudicotyledons</taxon>
        <taxon>Gunneridae</taxon>
        <taxon>Pentapetalae</taxon>
        <taxon>asterids</taxon>
        <taxon>Cornales</taxon>
        <taxon>Nyssaceae</taxon>
        <taxon>Nyssa</taxon>
    </lineage>
</organism>
<evidence type="ECO:0000313" key="2">
    <source>
        <dbReference type="EMBL" id="KAA8521997.1"/>
    </source>
</evidence>
<gene>
    <name evidence="2" type="ORF">F0562_012689</name>
</gene>
<protein>
    <recommendedName>
        <fullName evidence="4">UDP-glycosyltransferases domain-containing protein</fullName>
    </recommendedName>
</protein>
<dbReference type="PROSITE" id="PS51257">
    <property type="entry name" value="PROKAR_LIPOPROTEIN"/>
    <property type="match status" value="1"/>
</dbReference>
<evidence type="ECO:0008006" key="4">
    <source>
        <dbReference type="Google" id="ProtNLM"/>
    </source>
</evidence>
<dbReference type="SUPFAM" id="SSF53756">
    <property type="entry name" value="UDP-Glycosyltransferase/glycogen phosphorylase"/>
    <property type="match status" value="1"/>
</dbReference>
<dbReference type="AlphaFoldDB" id="A0A5J4ZY80"/>
<keyword evidence="3" id="KW-1185">Reference proteome</keyword>
<dbReference type="Proteomes" id="UP000325577">
    <property type="component" value="Linkage Group LG5"/>
</dbReference>
<evidence type="ECO:0000313" key="3">
    <source>
        <dbReference type="Proteomes" id="UP000325577"/>
    </source>
</evidence>
<reference evidence="2 3" key="1">
    <citation type="submission" date="2019-09" db="EMBL/GenBank/DDBJ databases">
        <title>A chromosome-level genome assembly of the Chinese tupelo Nyssa sinensis.</title>
        <authorList>
            <person name="Yang X."/>
            <person name="Kang M."/>
            <person name="Yang Y."/>
            <person name="Xiong H."/>
            <person name="Wang M."/>
            <person name="Zhang Z."/>
            <person name="Wang Z."/>
            <person name="Wu H."/>
            <person name="Ma T."/>
            <person name="Liu J."/>
            <person name="Xi Z."/>
        </authorList>
    </citation>
    <scope>NUCLEOTIDE SEQUENCE [LARGE SCALE GENOMIC DNA]</scope>
    <source>
        <strain evidence="2">J267</strain>
        <tissue evidence="2">Leaf</tissue>
    </source>
</reference>
<comment type="similarity">
    <text evidence="1">Belongs to the UDP-glycosyltransferase family.</text>
</comment>
<dbReference type="PANTHER" id="PTHR48047">
    <property type="entry name" value="GLYCOSYLTRANSFERASE"/>
    <property type="match status" value="1"/>
</dbReference>
<accession>A0A5J4ZY80</accession>
<dbReference type="PANTHER" id="PTHR48047:SF182">
    <property type="entry name" value="GLYCOSYLTRANSFERASE"/>
    <property type="match status" value="1"/>
</dbReference>
<name>A0A5J4ZY80_9ASTE</name>
<dbReference type="OrthoDB" id="1925022at2759"/>